<dbReference type="InterPro" id="IPR036271">
    <property type="entry name" value="Tet_transcr_reg_TetR-rel_C_sf"/>
</dbReference>
<dbReference type="Pfam" id="PF00440">
    <property type="entry name" value="TetR_N"/>
    <property type="match status" value="1"/>
</dbReference>
<evidence type="ECO:0000259" key="5">
    <source>
        <dbReference type="PROSITE" id="PS50977"/>
    </source>
</evidence>
<feature type="domain" description="HTH tetR-type" evidence="5">
    <location>
        <begin position="11"/>
        <end position="71"/>
    </location>
</feature>
<evidence type="ECO:0000256" key="3">
    <source>
        <dbReference type="ARBA" id="ARBA00023163"/>
    </source>
</evidence>
<dbReference type="SUPFAM" id="SSF48498">
    <property type="entry name" value="Tetracyclin repressor-like, C-terminal domain"/>
    <property type="match status" value="1"/>
</dbReference>
<dbReference type="PANTHER" id="PTHR30055">
    <property type="entry name" value="HTH-TYPE TRANSCRIPTIONAL REGULATOR RUTR"/>
    <property type="match status" value="1"/>
</dbReference>
<feature type="DNA-binding region" description="H-T-H motif" evidence="4">
    <location>
        <begin position="34"/>
        <end position="53"/>
    </location>
</feature>
<dbReference type="InterPro" id="IPR050109">
    <property type="entry name" value="HTH-type_TetR-like_transc_reg"/>
</dbReference>
<keyword evidence="2 4" id="KW-0238">DNA-binding</keyword>
<reference evidence="6 7" key="1">
    <citation type="journal article" date="2019" name="ACS Chem. Biol.">
        <title>Identification and Mobilization of a Cryptic Antibiotic Biosynthesis Gene Locus from a Human-Pathogenic Nocardia Isolate.</title>
        <authorList>
            <person name="Herisse M."/>
            <person name="Ishida K."/>
            <person name="Porter J.L."/>
            <person name="Howden B."/>
            <person name="Hertweck C."/>
            <person name="Stinear T.P."/>
            <person name="Pidot S.J."/>
        </authorList>
    </citation>
    <scope>NUCLEOTIDE SEQUENCE [LARGE SCALE GENOMIC DNA]</scope>
    <source>
        <strain evidence="6 7">AUSMDU00012715</strain>
    </source>
</reference>
<name>A0A6G9Z1V8_9NOCA</name>
<dbReference type="PANTHER" id="PTHR30055:SF234">
    <property type="entry name" value="HTH-TYPE TRANSCRIPTIONAL REGULATOR BETI"/>
    <property type="match status" value="1"/>
</dbReference>
<evidence type="ECO:0000256" key="2">
    <source>
        <dbReference type="ARBA" id="ARBA00023125"/>
    </source>
</evidence>
<evidence type="ECO:0000256" key="4">
    <source>
        <dbReference type="PROSITE-ProRule" id="PRU00335"/>
    </source>
</evidence>
<dbReference type="PRINTS" id="PR00455">
    <property type="entry name" value="HTHTETR"/>
</dbReference>
<gene>
    <name evidence="6" type="ORF">F6W96_15400</name>
</gene>
<proteinExistence type="predicted"/>
<dbReference type="GO" id="GO:0000976">
    <property type="term" value="F:transcription cis-regulatory region binding"/>
    <property type="evidence" value="ECO:0007669"/>
    <property type="project" value="TreeGrafter"/>
</dbReference>
<dbReference type="EMBL" id="CP046173">
    <property type="protein sequence ID" value="QIS19462.1"/>
    <property type="molecule type" value="Genomic_DNA"/>
</dbReference>
<sequence length="190" mass="20471">MTATRRSATARESRELLIRAATELFAEQGFRRTTFADVAGRAGISRGSIPWHFGNKDGLLQAVIDEAVRSIATREGPEPVGIQAALSDALEIVRLPSTRLFITLLAEAVEPGSPIRGHYAQLHAALRDRLGSRIGEIDLPAGMTRDDFLTVVFGAVIGINQQWSVAPERVDLDRAFAALSLSAGRTAVPD</sequence>
<dbReference type="InterPro" id="IPR009057">
    <property type="entry name" value="Homeodomain-like_sf"/>
</dbReference>
<keyword evidence="3" id="KW-0804">Transcription</keyword>
<evidence type="ECO:0000256" key="1">
    <source>
        <dbReference type="ARBA" id="ARBA00023015"/>
    </source>
</evidence>
<dbReference type="Proteomes" id="UP000500953">
    <property type="component" value="Chromosome"/>
</dbReference>
<dbReference type="Gene3D" id="1.10.357.10">
    <property type="entry name" value="Tetracycline Repressor, domain 2"/>
    <property type="match status" value="1"/>
</dbReference>
<dbReference type="InterPro" id="IPR001647">
    <property type="entry name" value="HTH_TetR"/>
</dbReference>
<dbReference type="AlphaFoldDB" id="A0A6G9Z1V8"/>
<dbReference type="PROSITE" id="PS50977">
    <property type="entry name" value="HTH_TETR_2"/>
    <property type="match status" value="1"/>
</dbReference>
<dbReference type="SUPFAM" id="SSF46689">
    <property type="entry name" value="Homeodomain-like"/>
    <property type="match status" value="1"/>
</dbReference>
<dbReference type="GO" id="GO:0003700">
    <property type="term" value="F:DNA-binding transcription factor activity"/>
    <property type="evidence" value="ECO:0007669"/>
    <property type="project" value="TreeGrafter"/>
</dbReference>
<protein>
    <submittedName>
        <fullName evidence="6">TetR family transcriptional regulator</fullName>
    </submittedName>
</protein>
<accession>A0A6G9Z1V8</accession>
<organism evidence="6 7">
    <name type="scientific">Nocardia terpenica</name>
    <dbReference type="NCBI Taxonomy" id="455432"/>
    <lineage>
        <taxon>Bacteria</taxon>
        <taxon>Bacillati</taxon>
        <taxon>Actinomycetota</taxon>
        <taxon>Actinomycetes</taxon>
        <taxon>Mycobacteriales</taxon>
        <taxon>Nocardiaceae</taxon>
        <taxon>Nocardia</taxon>
    </lineage>
</organism>
<dbReference type="RefSeq" id="WP_167486747.1">
    <property type="nucleotide sequence ID" value="NZ_CP046173.1"/>
</dbReference>
<evidence type="ECO:0000313" key="6">
    <source>
        <dbReference type="EMBL" id="QIS19462.1"/>
    </source>
</evidence>
<keyword evidence="1" id="KW-0805">Transcription regulation</keyword>
<evidence type="ECO:0000313" key="7">
    <source>
        <dbReference type="Proteomes" id="UP000500953"/>
    </source>
</evidence>